<dbReference type="Proteomes" id="UP000003374">
    <property type="component" value="Unassembled WGS sequence"/>
</dbReference>
<dbReference type="AlphaFoldDB" id="A4BR44"/>
<dbReference type="eggNOG" id="COG2801">
    <property type="taxonomic scope" value="Bacteria"/>
</dbReference>
<proteinExistence type="predicted"/>
<dbReference type="GO" id="GO:0015074">
    <property type="term" value="P:DNA integration"/>
    <property type="evidence" value="ECO:0007669"/>
    <property type="project" value="InterPro"/>
</dbReference>
<sequence length="58" mass="6618">MVERFNGRISDVLATTHFRSGEDLQTTIERHVKLYNEHLPQRALQHQPAVAGITLLAH</sequence>
<evidence type="ECO:0000313" key="3">
    <source>
        <dbReference type="Proteomes" id="UP000003374"/>
    </source>
</evidence>
<dbReference type="EMBL" id="AAOF01000005">
    <property type="protein sequence ID" value="EAR22044.1"/>
    <property type="molecule type" value="Genomic_DNA"/>
</dbReference>
<gene>
    <name evidence="2" type="ORF">NB231_06636</name>
</gene>
<comment type="caution">
    <text evidence="2">The sequence shown here is derived from an EMBL/GenBank/DDBJ whole genome shotgun (WGS) entry which is preliminary data.</text>
</comment>
<dbReference type="HOGENOM" id="CLU_2974804_0_0_6"/>
<keyword evidence="3" id="KW-1185">Reference proteome</keyword>
<dbReference type="STRING" id="314278.NB231_06636"/>
<dbReference type="Pfam" id="PF13683">
    <property type="entry name" value="rve_3"/>
    <property type="match status" value="1"/>
</dbReference>
<organism evidence="2 3">
    <name type="scientific">Nitrococcus mobilis Nb-231</name>
    <dbReference type="NCBI Taxonomy" id="314278"/>
    <lineage>
        <taxon>Bacteria</taxon>
        <taxon>Pseudomonadati</taxon>
        <taxon>Pseudomonadota</taxon>
        <taxon>Gammaproteobacteria</taxon>
        <taxon>Chromatiales</taxon>
        <taxon>Ectothiorhodospiraceae</taxon>
        <taxon>Nitrococcus</taxon>
    </lineage>
</organism>
<reference evidence="2 3" key="1">
    <citation type="submission" date="2006-02" db="EMBL/GenBank/DDBJ databases">
        <authorList>
            <person name="Waterbury J."/>
            <person name="Ferriera S."/>
            <person name="Johnson J."/>
            <person name="Kravitz S."/>
            <person name="Halpern A."/>
            <person name="Remington K."/>
            <person name="Beeson K."/>
            <person name="Tran B."/>
            <person name="Rogers Y.-H."/>
            <person name="Friedman R."/>
            <person name="Venter J.C."/>
        </authorList>
    </citation>
    <scope>NUCLEOTIDE SEQUENCE [LARGE SCALE GENOMIC DNA]</scope>
    <source>
        <strain evidence="2 3">Nb-231</strain>
    </source>
</reference>
<feature type="domain" description="Integrase catalytic" evidence="1">
    <location>
        <begin position="2"/>
        <end position="48"/>
    </location>
</feature>
<evidence type="ECO:0000259" key="1">
    <source>
        <dbReference type="Pfam" id="PF13683"/>
    </source>
</evidence>
<name>A4BR44_9GAMM</name>
<protein>
    <submittedName>
        <fullName evidence="2">Putative transcriptional regulator, Fis family protein</fullName>
    </submittedName>
</protein>
<accession>A4BR44</accession>
<dbReference type="InterPro" id="IPR001584">
    <property type="entry name" value="Integrase_cat-core"/>
</dbReference>
<evidence type="ECO:0000313" key="2">
    <source>
        <dbReference type="EMBL" id="EAR22044.1"/>
    </source>
</evidence>